<evidence type="ECO:0000313" key="1">
    <source>
        <dbReference type="EMBL" id="GFH19532.1"/>
    </source>
</evidence>
<proteinExistence type="predicted"/>
<evidence type="ECO:0000313" key="2">
    <source>
        <dbReference type="Proteomes" id="UP000485058"/>
    </source>
</evidence>
<dbReference type="AlphaFoldDB" id="A0A699ZUC3"/>
<sequence length="236" mass="27637">MHEAVTRQFKLLALYLPWFPLDVAEHLLSEMVTAGVARHVGVRITGQLGLRPGWETWGPYCGLVVDWCKRQGVDVVSAFVTFNLSDQQLKWVGGRFGVPQRLRECERWARSLQPRRWRSGRSRLAVRRLICRPHRGTNSYRKEWWQLGGEAGWSVRGPGRRRLAVRRLICRPHRGTNSYRQEWWQLGGEAGWSVRGPRRSRLAVRRLICRPHRGTNSYRQEWWQLGGEAHWPESGR</sequence>
<dbReference type="Proteomes" id="UP000485058">
    <property type="component" value="Unassembled WGS sequence"/>
</dbReference>
<reference evidence="1 2" key="1">
    <citation type="submission" date="2020-02" db="EMBL/GenBank/DDBJ databases">
        <title>Draft genome sequence of Haematococcus lacustris strain NIES-144.</title>
        <authorList>
            <person name="Morimoto D."/>
            <person name="Nakagawa S."/>
            <person name="Yoshida T."/>
            <person name="Sawayama S."/>
        </authorList>
    </citation>
    <scope>NUCLEOTIDE SEQUENCE [LARGE SCALE GENOMIC DNA]</scope>
    <source>
        <strain evidence="1 2">NIES-144</strain>
    </source>
</reference>
<dbReference type="EMBL" id="BLLF01001479">
    <property type="protein sequence ID" value="GFH19532.1"/>
    <property type="molecule type" value="Genomic_DNA"/>
</dbReference>
<name>A0A699ZUC3_HAELA</name>
<gene>
    <name evidence="1" type="ORF">HaLaN_16489</name>
</gene>
<organism evidence="1 2">
    <name type="scientific">Haematococcus lacustris</name>
    <name type="common">Green alga</name>
    <name type="synonym">Haematococcus pluvialis</name>
    <dbReference type="NCBI Taxonomy" id="44745"/>
    <lineage>
        <taxon>Eukaryota</taxon>
        <taxon>Viridiplantae</taxon>
        <taxon>Chlorophyta</taxon>
        <taxon>core chlorophytes</taxon>
        <taxon>Chlorophyceae</taxon>
        <taxon>CS clade</taxon>
        <taxon>Chlamydomonadales</taxon>
        <taxon>Haematococcaceae</taxon>
        <taxon>Haematococcus</taxon>
    </lineage>
</organism>
<protein>
    <submittedName>
        <fullName evidence="1">Uncharacterized protein</fullName>
    </submittedName>
</protein>
<comment type="caution">
    <text evidence="1">The sequence shown here is derived from an EMBL/GenBank/DDBJ whole genome shotgun (WGS) entry which is preliminary data.</text>
</comment>
<accession>A0A699ZUC3</accession>
<keyword evidence="2" id="KW-1185">Reference proteome</keyword>